<evidence type="ECO:0008006" key="3">
    <source>
        <dbReference type="Google" id="ProtNLM"/>
    </source>
</evidence>
<proteinExistence type="predicted"/>
<dbReference type="PANTHER" id="PTHR35546:SF119">
    <property type="entry name" value="F-BOX_KELCH-REPEAT PROTEIN"/>
    <property type="match status" value="1"/>
</dbReference>
<dbReference type="InterPro" id="IPR055290">
    <property type="entry name" value="At3g26010-like"/>
</dbReference>
<dbReference type="SUPFAM" id="SSF81383">
    <property type="entry name" value="F-box domain"/>
    <property type="match status" value="1"/>
</dbReference>
<evidence type="ECO:0000313" key="2">
    <source>
        <dbReference type="Proteomes" id="UP001443914"/>
    </source>
</evidence>
<sequence length="453" mass="51991">MNTMGADLVQYSEVSSKRQKANKIDVLVDELFVEIFCRLPCHKTVTLCKLVCKHWAALVYKPFFVSRFVAFRAGQCIAPCAYEDGISKYDERRVEMMNDQTFGVLIRKKWGWSKGLMIHFNNNPIYSPKNLSCSRLPRLVNKGLPRNLTVVGACNDLLLYMYQRHEDKFDYRKFELYICNAQTKQCLALPSLDLPSMTRNIGNIGFMCDPCYSRDASSNWSLDETFCACIIFIPYITGEVSKLPAYLLSPYTGGVWREVILSSPLRCELLCKCPITSIGRKLHVPCYGCLNGFDPFVDWSNGTSKDIVIQCDSIPTPPCLVTMIVFFGVFHEQLYMCDREDSGRYRVWVLKDYVTGEWSLRHNIMGQDWIPRDLHLVKLINRRPLFGNTIGFHPATPDVIYVLCKRWIVLCNLATKEMEIATKLPKSSYDLFPGSYPFQITFPVWPTPLPILA</sequence>
<protein>
    <recommendedName>
        <fullName evidence="3">F-box domain-containing protein</fullName>
    </recommendedName>
</protein>
<dbReference type="Proteomes" id="UP001443914">
    <property type="component" value="Unassembled WGS sequence"/>
</dbReference>
<organism evidence="1 2">
    <name type="scientific">Saponaria officinalis</name>
    <name type="common">Common soapwort</name>
    <name type="synonym">Lychnis saponaria</name>
    <dbReference type="NCBI Taxonomy" id="3572"/>
    <lineage>
        <taxon>Eukaryota</taxon>
        <taxon>Viridiplantae</taxon>
        <taxon>Streptophyta</taxon>
        <taxon>Embryophyta</taxon>
        <taxon>Tracheophyta</taxon>
        <taxon>Spermatophyta</taxon>
        <taxon>Magnoliopsida</taxon>
        <taxon>eudicotyledons</taxon>
        <taxon>Gunneridae</taxon>
        <taxon>Pentapetalae</taxon>
        <taxon>Caryophyllales</taxon>
        <taxon>Caryophyllaceae</taxon>
        <taxon>Caryophylleae</taxon>
        <taxon>Saponaria</taxon>
    </lineage>
</organism>
<dbReference type="PANTHER" id="PTHR35546">
    <property type="entry name" value="F-BOX PROTEIN INTERACTION DOMAIN PROTEIN-RELATED"/>
    <property type="match status" value="1"/>
</dbReference>
<dbReference type="AlphaFoldDB" id="A0AAW1K8Y1"/>
<accession>A0AAW1K8Y1</accession>
<evidence type="ECO:0000313" key="1">
    <source>
        <dbReference type="EMBL" id="KAK9714786.1"/>
    </source>
</evidence>
<keyword evidence="2" id="KW-1185">Reference proteome</keyword>
<name>A0AAW1K8Y1_SAPOF</name>
<comment type="caution">
    <text evidence="1">The sequence shown here is derived from an EMBL/GenBank/DDBJ whole genome shotgun (WGS) entry which is preliminary data.</text>
</comment>
<dbReference type="EMBL" id="JBDFQZ010000006">
    <property type="protein sequence ID" value="KAK9714786.1"/>
    <property type="molecule type" value="Genomic_DNA"/>
</dbReference>
<gene>
    <name evidence="1" type="ORF">RND81_06G120000</name>
</gene>
<dbReference type="InterPro" id="IPR036047">
    <property type="entry name" value="F-box-like_dom_sf"/>
</dbReference>
<dbReference type="Gene3D" id="1.20.1280.50">
    <property type="match status" value="1"/>
</dbReference>
<reference evidence="1" key="1">
    <citation type="submission" date="2024-03" db="EMBL/GenBank/DDBJ databases">
        <title>WGS assembly of Saponaria officinalis var. Norfolk2.</title>
        <authorList>
            <person name="Jenkins J."/>
            <person name="Shu S."/>
            <person name="Grimwood J."/>
            <person name="Barry K."/>
            <person name="Goodstein D."/>
            <person name="Schmutz J."/>
            <person name="Leebens-Mack J."/>
            <person name="Osbourn A."/>
        </authorList>
    </citation>
    <scope>NUCLEOTIDE SEQUENCE [LARGE SCALE GENOMIC DNA]</scope>
    <source>
        <strain evidence="1">JIC</strain>
    </source>
</reference>